<dbReference type="InterPro" id="IPR008928">
    <property type="entry name" value="6-hairpin_glycosidase_sf"/>
</dbReference>
<keyword evidence="3 8" id="KW-0378">Hydrolase</keyword>
<evidence type="ECO:0000256" key="5">
    <source>
        <dbReference type="ARBA" id="ARBA00023277"/>
    </source>
</evidence>
<evidence type="ECO:0000256" key="4">
    <source>
        <dbReference type="ARBA" id="ARBA00023001"/>
    </source>
</evidence>
<evidence type="ECO:0000256" key="1">
    <source>
        <dbReference type="ARBA" id="ARBA00000966"/>
    </source>
</evidence>
<feature type="compositionally biased region" description="Basic and acidic residues" evidence="10">
    <location>
        <begin position="212"/>
        <end position="223"/>
    </location>
</feature>
<comment type="catalytic activity">
    <reaction evidence="1 9">
        <text>Endohydrolysis of (1-&gt;4)-beta-D-glucosidic linkages in cellulose, lichenin and cereal beta-D-glucans.</text>
        <dbReference type="EC" id="3.2.1.4"/>
    </reaction>
</comment>
<dbReference type="PANTHER" id="PTHR22298">
    <property type="entry name" value="ENDO-1,4-BETA-GLUCANASE"/>
    <property type="match status" value="1"/>
</dbReference>
<dbReference type="InterPro" id="IPR012341">
    <property type="entry name" value="6hp_glycosidase-like_sf"/>
</dbReference>
<dbReference type="SUPFAM" id="SSF48208">
    <property type="entry name" value="Six-hairpin glycosidases"/>
    <property type="match status" value="1"/>
</dbReference>
<dbReference type="InterPro" id="IPR018221">
    <property type="entry name" value="Glyco_hydro_9_His_AS"/>
</dbReference>
<evidence type="ECO:0000313" key="13">
    <source>
        <dbReference type="Proteomes" id="UP000634136"/>
    </source>
</evidence>
<name>A0A834TQT6_9FABA</name>
<feature type="active site" evidence="8">
    <location>
        <position position="116"/>
    </location>
</feature>
<gene>
    <name evidence="12" type="ORF">G2W53_023034</name>
</gene>
<keyword evidence="6 8" id="KW-0326">Glycosidase</keyword>
<accession>A0A834TQT6</accession>
<dbReference type="GO" id="GO:0008810">
    <property type="term" value="F:cellulase activity"/>
    <property type="evidence" value="ECO:0007669"/>
    <property type="project" value="UniProtKB-EC"/>
</dbReference>
<feature type="domain" description="Glycoside hydrolase family 9" evidence="11">
    <location>
        <begin position="11"/>
        <end position="189"/>
    </location>
</feature>
<keyword evidence="5 8" id="KW-0119">Carbohydrate metabolism</keyword>
<organism evidence="12 13">
    <name type="scientific">Senna tora</name>
    <dbReference type="NCBI Taxonomy" id="362788"/>
    <lineage>
        <taxon>Eukaryota</taxon>
        <taxon>Viridiplantae</taxon>
        <taxon>Streptophyta</taxon>
        <taxon>Embryophyta</taxon>
        <taxon>Tracheophyta</taxon>
        <taxon>Spermatophyta</taxon>
        <taxon>Magnoliopsida</taxon>
        <taxon>eudicotyledons</taxon>
        <taxon>Gunneridae</taxon>
        <taxon>Pentapetalae</taxon>
        <taxon>rosids</taxon>
        <taxon>fabids</taxon>
        <taxon>Fabales</taxon>
        <taxon>Fabaceae</taxon>
        <taxon>Caesalpinioideae</taxon>
        <taxon>Cassia clade</taxon>
        <taxon>Senna</taxon>
    </lineage>
</organism>
<evidence type="ECO:0000256" key="3">
    <source>
        <dbReference type="ARBA" id="ARBA00022801"/>
    </source>
</evidence>
<dbReference type="GO" id="GO:0030245">
    <property type="term" value="P:cellulose catabolic process"/>
    <property type="evidence" value="ECO:0007669"/>
    <property type="project" value="UniProtKB-KW"/>
</dbReference>
<dbReference type="AlphaFoldDB" id="A0A834TQT6"/>
<comment type="similarity">
    <text evidence="2 8 9">Belongs to the glycosyl hydrolase 9 (cellulase E) family.</text>
</comment>
<feature type="compositionally biased region" description="Basic residues" evidence="10">
    <location>
        <begin position="200"/>
        <end position="211"/>
    </location>
</feature>
<feature type="region of interest" description="Disordered" evidence="10">
    <location>
        <begin position="199"/>
        <end position="244"/>
    </location>
</feature>
<dbReference type="EMBL" id="JAAIUW010000007">
    <property type="protein sequence ID" value="KAF7824890.1"/>
    <property type="molecule type" value="Genomic_DNA"/>
</dbReference>
<sequence length="244" mass="26435">MNDPSSASPFVPNADKFICSVLPNSPTKLISYSKGGLLLKPVANDLQVVTAYSFLLVVYAQYMQAANKVVNCGSVSASHSTLINLAKSQVDYILGSNPLGMSYMVGYSQKYPQKIHHRGSVNPSLDQHPQRMGCRDGDQFFKSDSPNPNVLVGAVVGGPAQDDSFKDSRYDVGQSEPTTYINAPFVGVLAFFNSNPSLVGKRKKSTKQRQRRGAEQAENDQRLRGPVVAEPPSPPEVLVGVGFR</sequence>
<dbReference type="EC" id="3.2.1.4" evidence="9"/>
<evidence type="ECO:0000256" key="8">
    <source>
        <dbReference type="PROSITE-ProRule" id="PRU10059"/>
    </source>
</evidence>
<keyword evidence="4 9" id="KW-0136">Cellulose degradation</keyword>
<comment type="caution">
    <text evidence="12">The sequence shown here is derived from an EMBL/GenBank/DDBJ whole genome shotgun (WGS) entry which is preliminary data.</text>
</comment>
<reference evidence="12" key="1">
    <citation type="submission" date="2020-09" db="EMBL/GenBank/DDBJ databases">
        <title>Genome-Enabled Discovery of Anthraquinone Biosynthesis in Senna tora.</title>
        <authorList>
            <person name="Kang S.-H."/>
            <person name="Pandey R.P."/>
            <person name="Lee C.-M."/>
            <person name="Sim J.-S."/>
            <person name="Jeong J.-T."/>
            <person name="Choi B.-S."/>
            <person name="Jung M."/>
            <person name="Ginzburg D."/>
            <person name="Zhao K."/>
            <person name="Won S.Y."/>
            <person name="Oh T.-J."/>
            <person name="Yu Y."/>
            <person name="Kim N.-H."/>
            <person name="Lee O.R."/>
            <person name="Lee T.-H."/>
            <person name="Bashyal P."/>
            <person name="Kim T.-S."/>
            <person name="Lee W.-H."/>
            <person name="Kawkins C."/>
            <person name="Kim C.-K."/>
            <person name="Kim J.S."/>
            <person name="Ahn B.O."/>
            <person name="Rhee S.Y."/>
            <person name="Sohng J.K."/>
        </authorList>
    </citation>
    <scope>NUCLEOTIDE SEQUENCE</scope>
    <source>
        <tissue evidence="12">Leaf</tissue>
    </source>
</reference>
<dbReference type="InterPro" id="IPR001701">
    <property type="entry name" value="Glyco_hydro_9"/>
</dbReference>
<evidence type="ECO:0000256" key="2">
    <source>
        <dbReference type="ARBA" id="ARBA00007072"/>
    </source>
</evidence>
<evidence type="ECO:0000313" key="12">
    <source>
        <dbReference type="EMBL" id="KAF7824890.1"/>
    </source>
</evidence>
<dbReference type="Gene3D" id="1.50.10.10">
    <property type="match status" value="1"/>
</dbReference>
<dbReference type="Pfam" id="PF00759">
    <property type="entry name" value="Glyco_hydro_9"/>
    <property type="match status" value="1"/>
</dbReference>
<evidence type="ECO:0000259" key="11">
    <source>
        <dbReference type="Pfam" id="PF00759"/>
    </source>
</evidence>
<dbReference type="PROSITE" id="PS00592">
    <property type="entry name" value="GH9_2"/>
    <property type="match status" value="1"/>
</dbReference>
<evidence type="ECO:0000256" key="7">
    <source>
        <dbReference type="ARBA" id="ARBA00023326"/>
    </source>
</evidence>
<evidence type="ECO:0000256" key="9">
    <source>
        <dbReference type="RuleBase" id="RU361166"/>
    </source>
</evidence>
<keyword evidence="13" id="KW-1185">Reference proteome</keyword>
<protein>
    <recommendedName>
        <fullName evidence="9">Endoglucanase</fullName>
        <ecNumber evidence="9">3.2.1.4</ecNumber>
    </recommendedName>
</protein>
<dbReference type="OrthoDB" id="10257085at2759"/>
<evidence type="ECO:0000256" key="6">
    <source>
        <dbReference type="ARBA" id="ARBA00023295"/>
    </source>
</evidence>
<keyword evidence="7 8" id="KW-0624">Polysaccharide degradation</keyword>
<proteinExistence type="inferred from homology"/>
<dbReference type="Proteomes" id="UP000634136">
    <property type="component" value="Unassembled WGS sequence"/>
</dbReference>
<evidence type="ECO:0000256" key="10">
    <source>
        <dbReference type="SAM" id="MobiDB-lite"/>
    </source>
</evidence>